<proteinExistence type="inferred from homology"/>
<reference evidence="7 9" key="1">
    <citation type="journal article" date="2019" name="Sci. Rep.">
        <title>Orb-weaving spider Araneus ventricosus genome elucidates the spidroin gene catalogue.</title>
        <authorList>
            <person name="Kono N."/>
            <person name="Nakamura H."/>
            <person name="Ohtoshi R."/>
            <person name="Moran D.A.P."/>
            <person name="Shinohara A."/>
            <person name="Yoshida Y."/>
            <person name="Fujiwara M."/>
            <person name="Mori M."/>
            <person name="Tomita M."/>
            <person name="Arakawa K."/>
        </authorList>
    </citation>
    <scope>NUCLEOTIDE SEQUENCE [LARGE SCALE GENOMIC DNA]</scope>
</reference>
<sequence>MKKFSVYFHSVLLASGEFKCISIWDIIYALKWVQDEIENFGGDKDSVTIAGESAGSVMVSLLSVTEFARGYYKRHIMESASAMWLLMDDENSVIKRSFAVAEKVGCANESINLEDHSDVVEACMRGIDALTIIKAEGSLNPGSASSYLPRWGDQLFPRNPRQVMLEGASQVQELFIGNSGMEGAFKVPTSNPDTFGFFGEKDASITREEGIELLLKGFPTFQDKDKLVEHYFPSENDDGERSRQYEYAVADALGDYVLVCPTVYYAAIHAQYGKSVYYYDFQHRPQNSVWADWMGTTHFDEVDFVFGGPFKSPSQYPTEERALSKLMIEHWTNFVKYGKPKDDWPVYGEKFEMEVYTVGDATLGHGPRTNSCMFWQPYFDPDDKLEFLLSY</sequence>
<dbReference type="GO" id="GO:0003990">
    <property type="term" value="F:acetylcholinesterase activity"/>
    <property type="evidence" value="ECO:0007669"/>
    <property type="project" value="TreeGrafter"/>
</dbReference>
<dbReference type="PANTHER" id="PTHR43918">
    <property type="entry name" value="ACETYLCHOLINESTERASE"/>
    <property type="match status" value="1"/>
</dbReference>
<dbReference type="InterPro" id="IPR029058">
    <property type="entry name" value="AB_hydrolase_fold"/>
</dbReference>
<accession>A0A4Y2UHJ2</accession>
<evidence type="ECO:0000256" key="3">
    <source>
        <dbReference type="ARBA" id="ARBA00022801"/>
    </source>
</evidence>
<name>A0A4Y2UHJ2_ARAVE</name>
<evidence type="ECO:0000313" key="7">
    <source>
        <dbReference type="EMBL" id="GBO11096.1"/>
    </source>
</evidence>
<gene>
    <name evidence="7" type="primary">ACES_57</name>
    <name evidence="8" type="synonym">ACES_6</name>
    <name evidence="7" type="ORF">AVEN_246172_1</name>
    <name evidence="8" type="ORF">AVEN_77167_1</name>
</gene>
<dbReference type="Pfam" id="PF00135">
    <property type="entry name" value="COesterase"/>
    <property type="match status" value="1"/>
</dbReference>
<dbReference type="EC" id="3.1.1.-" evidence="5"/>
<evidence type="ECO:0000256" key="1">
    <source>
        <dbReference type="ARBA" id="ARBA00005964"/>
    </source>
</evidence>
<dbReference type="PROSITE" id="PS00122">
    <property type="entry name" value="CARBOXYLESTERASE_B_1"/>
    <property type="match status" value="1"/>
</dbReference>
<keyword evidence="4" id="KW-0325">Glycoprotein</keyword>
<evidence type="ECO:0000313" key="8">
    <source>
        <dbReference type="EMBL" id="GBO11098.1"/>
    </source>
</evidence>
<evidence type="ECO:0000259" key="6">
    <source>
        <dbReference type="Pfam" id="PF00135"/>
    </source>
</evidence>
<dbReference type="InterPro" id="IPR019826">
    <property type="entry name" value="Carboxylesterase_B_AS"/>
</dbReference>
<evidence type="ECO:0000256" key="4">
    <source>
        <dbReference type="ARBA" id="ARBA00023180"/>
    </source>
</evidence>
<dbReference type="GO" id="GO:0005886">
    <property type="term" value="C:plasma membrane"/>
    <property type="evidence" value="ECO:0007669"/>
    <property type="project" value="TreeGrafter"/>
</dbReference>
<evidence type="ECO:0000313" key="9">
    <source>
        <dbReference type="Proteomes" id="UP000499080"/>
    </source>
</evidence>
<dbReference type="GO" id="GO:0005615">
    <property type="term" value="C:extracellular space"/>
    <property type="evidence" value="ECO:0007669"/>
    <property type="project" value="TreeGrafter"/>
</dbReference>
<dbReference type="SUPFAM" id="SSF53474">
    <property type="entry name" value="alpha/beta-Hydrolases"/>
    <property type="match status" value="1"/>
</dbReference>
<dbReference type="Proteomes" id="UP000499080">
    <property type="component" value="Unassembled WGS sequence"/>
</dbReference>
<dbReference type="GO" id="GO:0006581">
    <property type="term" value="P:acetylcholine catabolic process"/>
    <property type="evidence" value="ECO:0007669"/>
    <property type="project" value="TreeGrafter"/>
</dbReference>
<dbReference type="AlphaFoldDB" id="A0A4Y2UHJ2"/>
<evidence type="ECO:0000256" key="5">
    <source>
        <dbReference type="RuleBase" id="RU361235"/>
    </source>
</evidence>
<dbReference type="EMBL" id="BGPR01036025">
    <property type="protein sequence ID" value="GBO11098.1"/>
    <property type="molecule type" value="Genomic_DNA"/>
</dbReference>
<evidence type="ECO:0000256" key="2">
    <source>
        <dbReference type="ARBA" id="ARBA00022487"/>
    </source>
</evidence>
<dbReference type="InterPro" id="IPR050654">
    <property type="entry name" value="AChE-related_enzymes"/>
</dbReference>
<organism evidence="7 9">
    <name type="scientific">Araneus ventricosus</name>
    <name type="common">Orbweaver spider</name>
    <name type="synonym">Epeira ventricosa</name>
    <dbReference type="NCBI Taxonomy" id="182803"/>
    <lineage>
        <taxon>Eukaryota</taxon>
        <taxon>Metazoa</taxon>
        <taxon>Ecdysozoa</taxon>
        <taxon>Arthropoda</taxon>
        <taxon>Chelicerata</taxon>
        <taxon>Arachnida</taxon>
        <taxon>Araneae</taxon>
        <taxon>Araneomorphae</taxon>
        <taxon>Entelegynae</taxon>
        <taxon>Araneoidea</taxon>
        <taxon>Araneidae</taxon>
        <taxon>Araneus</taxon>
    </lineage>
</organism>
<feature type="domain" description="Carboxylesterase type B" evidence="6">
    <location>
        <begin position="23"/>
        <end position="375"/>
    </location>
</feature>
<dbReference type="InterPro" id="IPR002018">
    <property type="entry name" value="CarbesteraseB"/>
</dbReference>
<comment type="caution">
    <text evidence="7">The sequence shown here is derived from an EMBL/GenBank/DDBJ whole genome shotgun (WGS) entry which is preliminary data.</text>
</comment>
<protein>
    <recommendedName>
        <fullName evidence="5">Carboxylic ester hydrolase</fullName>
        <ecNumber evidence="5">3.1.1.-</ecNumber>
    </recommendedName>
</protein>
<dbReference type="EMBL" id="BGPR01036024">
    <property type="protein sequence ID" value="GBO11096.1"/>
    <property type="molecule type" value="Genomic_DNA"/>
</dbReference>
<keyword evidence="2" id="KW-0719">Serine esterase</keyword>
<dbReference type="OrthoDB" id="408631at2759"/>
<keyword evidence="3 5" id="KW-0378">Hydrolase</keyword>
<dbReference type="Gene3D" id="3.40.50.1820">
    <property type="entry name" value="alpha/beta hydrolase"/>
    <property type="match status" value="1"/>
</dbReference>
<keyword evidence="9" id="KW-1185">Reference proteome</keyword>
<comment type="similarity">
    <text evidence="1 5">Belongs to the type-B carboxylesterase/lipase family.</text>
</comment>
<dbReference type="GO" id="GO:0019695">
    <property type="term" value="P:choline metabolic process"/>
    <property type="evidence" value="ECO:0007669"/>
    <property type="project" value="TreeGrafter"/>
</dbReference>
<dbReference type="PANTHER" id="PTHR43918:SF4">
    <property type="entry name" value="CARBOXYLIC ESTER HYDROLASE"/>
    <property type="match status" value="1"/>
</dbReference>